<dbReference type="GO" id="GO:0016787">
    <property type="term" value="F:hydrolase activity"/>
    <property type="evidence" value="ECO:0007669"/>
    <property type="project" value="UniProtKB-KW"/>
</dbReference>
<dbReference type="Pfam" id="PF12710">
    <property type="entry name" value="HAD"/>
    <property type="match status" value="1"/>
</dbReference>
<dbReference type="Proteomes" id="UP000243494">
    <property type="component" value="Unassembled WGS sequence"/>
</dbReference>
<dbReference type="NCBIfam" id="TIGR01490">
    <property type="entry name" value="HAD-SF-IB-hyp1"/>
    <property type="match status" value="1"/>
</dbReference>
<proteinExistence type="predicted"/>
<dbReference type="InterPro" id="IPR036412">
    <property type="entry name" value="HAD-like_sf"/>
</dbReference>
<accession>A0A371IR14</accession>
<dbReference type="NCBIfam" id="TIGR01488">
    <property type="entry name" value="HAD-SF-IB"/>
    <property type="match status" value="1"/>
</dbReference>
<organism evidence="2 3">
    <name type="scientific">Romboutsia maritimum</name>
    <dbReference type="NCBI Taxonomy" id="2020948"/>
    <lineage>
        <taxon>Bacteria</taxon>
        <taxon>Bacillati</taxon>
        <taxon>Bacillota</taxon>
        <taxon>Clostridia</taxon>
        <taxon>Peptostreptococcales</taxon>
        <taxon>Peptostreptococcaceae</taxon>
        <taxon>Romboutsia</taxon>
    </lineage>
</organism>
<dbReference type="InterPro" id="IPR023214">
    <property type="entry name" value="HAD_sf"/>
</dbReference>
<keyword evidence="1" id="KW-0812">Transmembrane</keyword>
<dbReference type="Gene3D" id="3.40.50.1000">
    <property type="entry name" value="HAD superfamily/HAD-like"/>
    <property type="match status" value="1"/>
</dbReference>
<dbReference type="AlphaFoldDB" id="A0A371IR14"/>
<evidence type="ECO:0000313" key="3">
    <source>
        <dbReference type="Proteomes" id="UP000243494"/>
    </source>
</evidence>
<dbReference type="SUPFAM" id="SSF56784">
    <property type="entry name" value="HAD-like"/>
    <property type="match status" value="1"/>
</dbReference>
<dbReference type="OrthoDB" id="9794212at2"/>
<sequence>MLRKIKEVVLLDVDYTVINTDSMIDFFVYSLKTKTLKTIIKIPYIIVVFVMYLLKFATLNKAKEAVFSTIIYFKEDELEEFFNKCIKKKINESMMNIIEDAQKKGKIIIMVTASPSAYMKYFKKYKYADEVLGTELEFENSRYKNKILGNNCKGLEKTFRIEKLLEHLDIEINFDKSYAYSDSISDMPMFSLVANAYLVQKKDGKVKEKVNVVLN</sequence>
<keyword evidence="2" id="KW-0378">Hydrolase</keyword>
<keyword evidence="3" id="KW-1185">Reference proteome</keyword>
<protein>
    <submittedName>
        <fullName evidence="2">HAD-IB family hydrolase</fullName>
    </submittedName>
</protein>
<keyword evidence="1" id="KW-0472">Membrane</keyword>
<evidence type="ECO:0000256" key="1">
    <source>
        <dbReference type="SAM" id="Phobius"/>
    </source>
</evidence>
<keyword evidence="1" id="KW-1133">Transmembrane helix</keyword>
<dbReference type="InterPro" id="IPR006385">
    <property type="entry name" value="HAD_hydro_SerB1"/>
</dbReference>
<name>A0A371IR14_9FIRM</name>
<dbReference type="EMBL" id="NOJZ02000023">
    <property type="protein sequence ID" value="RDY22919.1"/>
    <property type="molecule type" value="Genomic_DNA"/>
</dbReference>
<comment type="caution">
    <text evidence="2">The sequence shown here is derived from an EMBL/GenBank/DDBJ whole genome shotgun (WGS) entry which is preliminary data.</text>
</comment>
<feature type="transmembrane region" description="Helical" evidence="1">
    <location>
        <begin position="35"/>
        <end position="54"/>
    </location>
</feature>
<evidence type="ECO:0000313" key="2">
    <source>
        <dbReference type="EMBL" id="RDY22919.1"/>
    </source>
</evidence>
<dbReference type="Gene3D" id="1.20.1440.100">
    <property type="entry name" value="SG protein - dephosphorylation function"/>
    <property type="match status" value="1"/>
</dbReference>
<dbReference type="RefSeq" id="WP_095405300.1">
    <property type="nucleotide sequence ID" value="NZ_NOJZ02000023.1"/>
</dbReference>
<reference evidence="2 3" key="1">
    <citation type="journal article" date="2017" name="Genome Announc.">
        <title>Draft Genome Sequence of Romboutsia maritimum sp. nov. Strain CCRI-22766(T), Isolated from Coastal Estuarine Mud.</title>
        <authorList>
            <person name="Maheux A.F."/>
            <person name="Boudreau D.K."/>
            <person name="Berube E."/>
            <person name="Boissinot M."/>
            <person name="Raymond F."/>
            <person name="Brodeur S."/>
            <person name="Corbeil J."/>
            <person name="Brightwell G."/>
            <person name="Broda D."/>
            <person name="Omar R.F."/>
            <person name="Bergeron M.G."/>
        </authorList>
    </citation>
    <scope>NUCLEOTIDE SEQUENCE [LARGE SCALE GENOMIC DNA]</scope>
    <source>
        <strain evidence="2 3">CCRI-22766</strain>
    </source>
</reference>
<gene>
    <name evidence="2" type="ORF">CHF27_010900</name>
</gene>